<protein>
    <submittedName>
        <fullName evidence="2">Uncharacterized protein</fullName>
    </submittedName>
</protein>
<keyword evidence="1" id="KW-0472">Membrane</keyword>
<keyword evidence="1" id="KW-1133">Transmembrane helix</keyword>
<evidence type="ECO:0000256" key="1">
    <source>
        <dbReference type="SAM" id="Phobius"/>
    </source>
</evidence>
<accession>A0A2T2XKM2</accession>
<evidence type="ECO:0000313" key="2">
    <source>
        <dbReference type="EMBL" id="PSR35040.1"/>
    </source>
</evidence>
<proteinExistence type="predicted"/>
<comment type="caution">
    <text evidence="2">The sequence shown here is derived from an EMBL/GenBank/DDBJ whole genome shotgun (WGS) entry which is preliminary data.</text>
</comment>
<dbReference type="AlphaFoldDB" id="A0A2T2XKM2"/>
<keyword evidence="1" id="KW-0812">Transmembrane</keyword>
<gene>
    <name evidence="2" type="ORF">C7B46_02465</name>
</gene>
<dbReference type="Proteomes" id="UP000242972">
    <property type="component" value="Unassembled WGS sequence"/>
</dbReference>
<evidence type="ECO:0000313" key="3">
    <source>
        <dbReference type="Proteomes" id="UP000242972"/>
    </source>
</evidence>
<sequence length="77" mass="8712">MIFASNEQVMPKGGAVVPVEPQTVNPRLITWLILHAALAIFWYYCCRKVRYLRISRNLLGNRGVVVIVLGMKEGDLI</sequence>
<name>A0A2T2XKM2_9FIRM</name>
<organism evidence="2 3">
    <name type="scientific">Sulfobacillus benefaciens</name>
    <dbReference type="NCBI Taxonomy" id="453960"/>
    <lineage>
        <taxon>Bacteria</taxon>
        <taxon>Bacillati</taxon>
        <taxon>Bacillota</taxon>
        <taxon>Clostridia</taxon>
        <taxon>Eubacteriales</taxon>
        <taxon>Clostridiales Family XVII. Incertae Sedis</taxon>
        <taxon>Sulfobacillus</taxon>
    </lineage>
</organism>
<feature type="transmembrane region" description="Helical" evidence="1">
    <location>
        <begin position="28"/>
        <end position="46"/>
    </location>
</feature>
<dbReference type="EMBL" id="PXYW01000004">
    <property type="protein sequence ID" value="PSR35040.1"/>
    <property type="molecule type" value="Genomic_DNA"/>
</dbReference>
<reference evidence="2 3" key="1">
    <citation type="journal article" date="2014" name="BMC Genomics">
        <title>Comparison of environmental and isolate Sulfobacillus genomes reveals diverse carbon, sulfur, nitrogen, and hydrogen metabolisms.</title>
        <authorList>
            <person name="Justice N.B."/>
            <person name="Norman A."/>
            <person name="Brown C.T."/>
            <person name="Singh A."/>
            <person name="Thomas B.C."/>
            <person name="Banfield J.F."/>
        </authorList>
    </citation>
    <scope>NUCLEOTIDE SEQUENCE [LARGE SCALE GENOMIC DNA]</scope>
    <source>
        <strain evidence="2">AMDSBA4</strain>
    </source>
</reference>